<evidence type="ECO:0000256" key="1">
    <source>
        <dbReference type="SAM" id="Coils"/>
    </source>
</evidence>
<protein>
    <submittedName>
        <fullName evidence="2">Uncharacterized protein</fullName>
    </submittedName>
</protein>
<dbReference type="AlphaFoldDB" id="A0A2S4PJ18"/>
<evidence type="ECO:0000313" key="3">
    <source>
        <dbReference type="Proteomes" id="UP000237438"/>
    </source>
</evidence>
<feature type="non-terminal residue" evidence="2">
    <location>
        <position position="201"/>
    </location>
</feature>
<reference evidence="2 3" key="1">
    <citation type="submission" date="2017-10" db="EMBL/GenBank/DDBJ databases">
        <title>Development of genomic resources for the powdery mildew, Erysiphe pulchra.</title>
        <authorList>
            <person name="Wadl P.A."/>
            <person name="Mack B.M."/>
            <person name="Moore G."/>
            <person name="Beltz S.B."/>
        </authorList>
    </citation>
    <scope>NUCLEOTIDE SEQUENCE [LARGE SCALE GENOMIC DNA]</scope>
    <source>
        <strain evidence="2">Cflorida</strain>
    </source>
</reference>
<organism evidence="2 3">
    <name type="scientific">Erysiphe pulchra</name>
    <dbReference type="NCBI Taxonomy" id="225359"/>
    <lineage>
        <taxon>Eukaryota</taxon>
        <taxon>Fungi</taxon>
        <taxon>Dikarya</taxon>
        <taxon>Ascomycota</taxon>
        <taxon>Pezizomycotina</taxon>
        <taxon>Leotiomycetes</taxon>
        <taxon>Erysiphales</taxon>
        <taxon>Erysiphaceae</taxon>
        <taxon>Erysiphe</taxon>
    </lineage>
</organism>
<sequence length="201" mass="23027">MASVLTSAQDLISRIDGASPENRKIILTDLYNSGKKIQECADKLQLESEERRQEISNSKAVLIELRNELKNQQKSASDALQALAVFKYRLSEAEKLISELQSQPSNISQTLPRSEPFKFDEKFSDSTRAKFRQLCNITISNFVDISESWHRSEVFPRSLFDDGNFAFKSLTEVWNFLNVSFKNPNEEEDARDALSRLRQGK</sequence>
<keyword evidence="1" id="KW-0175">Coiled coil</keyword>
<keyword evidence="3" id="KW-1185">Reference proteome</keyword>
<gene>
    <name evidence="2" type="ORF">EPUL_006001</name>
</gene>
<name>A0A2S4PJ18_9PEZI</name>
<dbReference type="Proteomes" id="UP000237438">
    <property type="component" value="Unassembled WGS sequence"/>
</dbReference>
<feature type="coiled-coil region" evidence="1">
    <location>
        <begin position="55"/>
        <end position="103"/>
    </location>
</feature>
<evidence type="ECO:0000313" key="2">
    <source>
        <dbReference type="EMBL" id="POS81977.1"/>
    </source>
</evidence>
<dbReference type="OrthoDB" id="3597245at2759"/>
<accession>A0A2S4PJ18</accession>
<proteinExistence type="predicted"/>
<dbReference type="EMBL" id="PEDP01005399">
    <property type="protein sequence ID" value="POS81977.1"/>
    <property type="molecule type" value="Genomic_DNA"/>
</dbReference>
<comment type="caution">
    <text evidence="2">The sequence shown here is derived from an EMBL/GenBank/DDBJ whole genome shotgun (WGS) entry which is preliminary data.</text>
</comment>
<dbReference type="STRING" id="225359.A0A2S4PJ18"/>